<dbReference type="PANTHER" id="PTHR31528">
    <property type="entry name" value="4-AMINO-5-HYDROXYMETHYL-2-METHYLPYRIMIDINE PHOSPHATE SYNTHASE THI11-RELATED"/>
    <property type="match status" value="1"/>
</dbReference>
<evidence type="ECO:0000313" key="3">
    <source>
        <dbReference type="Proteomes" id="UP001056201"/>
    </source>
</evidence>
<dbReference type="PANTHER" id="PTHR31528:SF15">
    <property type="entry name" value="RIBOFLAVIN-BINDING PROTEIN RIBY"/>
    <property type="match status" value="1"/>
</dbReference>
<name>A0ABY4SES0_AQUTE</name>
<proteinExistence type="predicted"/>
<evidence type="ECO:0000313" key="2">
    <source>
        <dbReference type="EMBL" id="URI11473.1"/>
    </source>
</evidence>
<evidence type="ECO:0000259" key="1">
    <source>
        <dbReference type="Pfam" id="PF09084"/>
    </source>
</evidence>
<dbReference type="InterPro" id="IPR027939">
    <property type="entry name" value="NMT1/THI5"/>
</dbReference>
<organism evidence="2 3">
    <name type="scientific">Aquincola tertiaricarbonis</name>
    <dbReference type="NCBI Taxonomy" id="391953"/>
    <lineage>
        <taxon>Bacteria</taxon>
        <taxon>Pseudomonadati</taxon>
        <taxon>Pseudomonadota</taxon>
        <taxon>Betaproteobacteria</taxon>
        <taxon>Burkholderiales</taxon>
        <taxon>Sphaerotilaceae</taxon>
        <taxon>Aquincola</taxon>
    </lineage>
</organism>
<dbReference type="Gene3D" id="3.40.190.10">
    <property type="entry name" value="Periplasmic binding protein-like II"/>
    <property type="match status" value="2"/>
</dbReference>
<dbReference type="InterPro" id="IPR015168">
    <property type="entry name" value="SsuA/THI5"/>
</dbReference>
<sequence>MLLTRRPTPCTPDTSRLRATLRRWVTATTLATLGLAAQAQTTPLKFVLDWKLQGVHAWYYLAQERGYFAKEKIDLQIDTGDGSANAVTKVMAGSYQAGFGDINAIIQNAATRPAGSVPVMVYMVYNRAPFAIMVKAGSPIKSLKDLQGRTIGSPAGGAAMKMFPALAELNGIDAGKVTWSHMAPNLQEQMLLTDQVEASAVFSVTSYLNLVGQRIDPDKDIRWFHYADHGIALYGNGVLVSPTLLKDKPQVVAGLVRAIHQGVRDAVADPDAAIEALARQEPLINKSLEKRRLLYALRQVVITPETQRIGVGDVLDERLAKAIGQVQQAFDLPRAPAPAEVFDRRFLPPLAERQLTLK</sequence>
<gene>
    <name evidence="2" type="ORF">MW290_21265</name>
</gene>
<protein>
    <submittedName>
        <fullName evidence="2">ABC transporter substrate-binding protein</fullName>
    </submittedName>
</protein>
<dbReference type="Pfam" id="PF09084">
    <property type="entry name" value="NMT1"/>
    <property type="match status" value="1"/>
</dbReference>
<dbReference type="SUPFAM" id="SSF53850">
    <property type="entry name" value="Periplasmic binding protein-like II"/>
    <property type="match status" value="1"/>
</dbReference>
<dbReference type="EMBL" id="CP097636">
    <property type="protein sequence ID" value="URI11473.1"/>
    <property type="molecule type" value="Genomic_DNA"/>
</dbReference>
<accession>A0ABY4SES0</accession>
<dbReference type="Proteomes" id="UP001056201">
    <property type="component" value="Chromosome 2"/>
</dbReference>
<keyword evidence="3" id="KW-1185">Reference proteome</keyword>
<reference evidence="2" key="1">
    <citation type="submission" date="2022-05" db="EMBL/GenBank/DDBJ databases">
        <title>An RpoN-dependent PEP-CTERM gene is involved in floc formation of an Aquincola tertiaricarbonis strain.</title>
        <authorList>
            <person name="Qiu D."/>
            <person name="Xia M."/>
        </authorList>
    </citation>
    <scope>NUCLEOTIDE SEQUENCE</scope>
    <source>
        <strain evidence="2">RN12</strain>
    </source>
</reference>
<dbReference type="RefSeq" id="WP_250199667.1">
    <property type="nucleotide sequence ID" value="NZ_CP097636.1"/>
</dbReference>
<feature type="domain" description="SsuA/THI5-like" evidence="1">
    <location>
        <begin position="55"/>
        <end position="273"/>
    </location>
</feature>